<evidence type="ECO:0000256" key="1">
    <source>
        <dbReference type="ARBA" id="ARBA00023015"/>
    </source>
</evidence>
<gene>
    <name evidence="5" type="ORF">SAMN06265221_102205</name>
</gene>
<dbReference type="Pfam" id="PF12833">
    <property type="entry name" value="HTH_18"/>
    <property type="match status" value="1"/>
</dbReference>
<dbReference type="GO" id="GO:0000976">
    <property type="term" value="F:transcription cis-regulatory region binding"/>
    <property type="evidence" value="ECO:0007669"/>
    <property type="project" value="TreeGrafter"/>
</dbReference>
<dbReference type="PROSITE" id="PS00041">
    <property type="entry name" value="HTH_ARAC_FAMILY_1"/>
    <property type="match status" value="1"/>
</dbReference>
<feature type="domain" description="HTH araC/xylS-type" evidence="4">
    <location>
        <begin position="236"/>
        <end position="332"/>
    </location>
</feature>
<dbReference type="RefSeq" id="WP_221930388.1">
    <property type="nucleotide sequence ID" value="NZ_FXTK01000002.1"/>
</dbReference>
<dbReference type="PANTHER" id="PTHR47894">
    <property type="entry name" value="HTH-TYPE TRANSCRIPTIONAL REGULATOR GADX"/>
    <property type="match status" value="1"/>
</dbReference>
<dbReference type="SMART" id="SM00342">
    <property type="entry name" value="HTH_ARAC"/>
    <property type="match status" value="1"/>
</dbReference>
<keyword evidence="6" id="KW-1185">Reference proteome</keyword>
<dbReference type="SUPFAM" id="SSF46689">
    <property type="entry name" value="Homeodomain-like"/>
    <property type="match status" value="1"/>
</dbReference>
<dbReference type="PROSITE" id="PS01124">
    <property type="entry name" value="HTH_ARAC_FAMILY_2"/>
    <property type="match status" value="1"/>
</dbReference>
<dbReference type="EMBL" id="FXTK01000002">
    <property type="protein sequence ID" value="SMO44490.1"/>
    <property type="molecule type" value="Genomic_DNA"/>
</dbReference>
<evidence type="ECO:0000259" key="4">
    <source>
        <dbReference type="PROSITE" id="PS01124"/>
    </source>
</evidence>
<dbReference type="AlphaFoldDB" id="A0A521BCM2"/>
<dbReference type="InterPro" id="IPR020449">
    <property type="entry name" value="Tscrpt_reg_AraC-type_HTH"/>
</dbReference>
<dbReference type="InterPro" id="IPR032687">
    <property type="entry name" value="AraC-type_N"/>
</dbReference>
<dbReference type="InterPro" id="IPR018062">
    <property type="entry name" value="HTH_AraC-typ_CS"/>
</dbReference>
<dbReference type="Gene3D" id="1.10.10.60">
    <property type="entry name" value="Homeodomain-like"/>
    <property type="match status" value="1"/>
</dbReference>
<keyword evidence="1" id="KW-0805">Transcription regulation</keyword>
<dbReference type="GO" id="GO:0005829">
    <property type="term" value="C:cytosol"/>
    <property type="evidence" value="ECO:0007669"/>
    <property type="project" value="TreeGrafter"/>
</dbReference>
<dbReference type="Proteomes" id="UP000319014">
    <property type="component" value="Unassembled WGS sequence"/>
</dbReference>
<sequence>MDHPPHRREIPAAFVHAILRAYAVRALDCCPALHHAGIKPADLAGGWVGLQPFEDLSEYAMRDLDDEAPGWFSRRLPWGSYGMLLRASLPSPDLSVALRRWCRHHNLLTEDIRVETGLDKGRAYVRIHQTTDLGQAQEFALVSVLRNVHGISCWLADSRIPIEQADFPFARPDHHAAYDRMFGGRVTFGAGFAQIAFDAGYLALPVLRDDQALRQRLQAAIPLMARQYRQDRLLSQRIQRLFERDASSMDMGRLAAELGISPRSLQRHLQDEGTSLIALKSRARARLAQELLLRRDLPIKRVAHMVGYRSESSFSRAFRSWTGLTPLEYRQGQPQQIVRKAS</sequence>
<dbReference type="InterPro" id="IPR018060">
    <property type="entry name" value="HTH_AraC"/>
</dbReference>
<accession>A0A521BCM2</accession>
<reference evidence="5 6" key="1">
    <citation type="submission" date="2017-05" db="EMBL/GenBank/DDBJ databases">
        <authorList>
            <person name="Varghese N."/>
            <person name="Submissions S."/>
        </authorList>
    </citation>
    <scope>NUCLEOTIDE SEQUENCE [LARGE SCALE GENOMIC DNA]</scope>
    <source>
        <strain evidence="5 6">DSM 100094</strain>
    </source>
</reference>
<evidence type="ECO:0000256" key="3">
    <source>
        <dbReference type="ARBA" id="ARBA00023163"/>
    </source>
</evidence>
<evidence type="ECO:0000313" key="5">
    <source>
        <dbReference type="EMBL" id="SMO44490.1"/>
    </source>
</evidence>
<protein>
    <submittedName>
        <fullName evidence="5">Transcriptional regulator, AraC family</fullName>
    </submittedName>
</protein>
<keyword evidence="2" id="KW-0238">DNA-binding</keyword>
<dbReference type="PANTHER" id="PTHR47894:SF1">
    <property type="entry name" value="HTH-TYPE TRANSCRIPTIONAL REGULATOR VQSM"/>
    <property type="match status" value="1"/>
</dbReference>
<organism evidence="5 6">
    <name type="scientific">Paracoccus laeviglucosivorans</name>
    <dbReference type="NCBI Taxonomy" id="1197861"/>
    <lineage>
        <taxon>Bacteria</taxon>
        <taxon>Pseudomonadati</taxon>
        <taxon>Pseudomonadota</taxon>
        <taxon>Alphaproteobacteria</taxon>
        <taxon>Rhodobacterales</taxon>
        <taxon>Paracoccaceae</taxon>
        <taxon>Paracoccus</taxon>
    </lineage>
</organism>
<evidence type="ECO:0000256" key="2">
    <source>
        <dbReference type="ARBA" id="ARBA00023125"/>
    </source>
</evidence>
<evidence type="ECO:0000313" key="6">
    <source>
        <dbReference type="Proteomes" id="UP000319014"/>
    </source>
</evidence>
<proteinExistence type="predicted"/>
<dbReference type="GO" id="GO:0003700">
    <property type="term" value="F:DNA-binding transcription factor activity"/>
    <property type="evidence" value="ECO:0007669"/>
    <property type="project" value="InterPro"/>
</dbReference>
<dbReference type="InterPro" id="IPR009057">
    <property type="entry name" value="Homeodomain-like_sf"/>
</dbReference>
<dbReference type="Pfam" id="PF12625">
    <property type="entry name" value="Arabinose_bd"/>
    <property type="match status" value="1"/>
</dbReference>
<keyword evidence="3" id="KW-0804">Transcription</keyword>
<dbReference type="PRINTS" id="PR00032">
    <property type="entry name" value="HTHARAC"/>
</dbReference>
<name>A0A521BCM2_9RHOB</name>